<name>A0A9R1USA3_LACSA</name>
<dbReference type="InterPro" id="IPR021109">
    <property type="entry name" value="Peptidase_aspartic_dom_sf"/>
</dbReference>
<gene>
    <name evidence="1" type="ORF">LSAT_V11C800446040</name>
</gene>
<organism evidence="1 2">
    <name type="scientific">Lactuca sativa</name>
    <name type="common">Garden lettuce</name>
    <dbReference type="NCBI Taxonomy" id="4236"/>
    <lineage>
        <taxon>Eukaryota</taxon>
        <taxon>Viridiplantae</taxon>
        <taxon>Streptophyta</taxon>
        <taxon>Embryophyta</taxon>
        <taxon>Tracheophyta</taxon>
        <taxon>Spermatophyta</taxon>
        <taxon>Magnoliopsida</taxon>
        <taxon>eudicotyledons</taxon>
        <taxon>Gunneridae</taxon>
        <taxon>Pentapetalae</taxon>
        <taxon>asterids</taxon>
        <taxon>campanulids</taxon>
        <taxon>Asterales</taxon>
        <taxon>Asteraceae</taxon>
        <taxon>Cichorioideae</taxon>
        <taxon>Cichorieae</taxon>
        <taxon>Lactucinae</taxon>
        <taxon>Lactuca</taxon>
    </lineage>
</organism>
<reference evidence="1 2" key="1">
    <citation type="journal article" date="2017" name="Nat. Commun.">
        <title>Genome assembly with in vitro proximity ligation data and whole-genome triplication in lettuce.</title>
        <authorList>
            <person name="Reyes-Chin-Wo S."/>
            <person name="Wang Z."/>
            <person name="Yang X."/>
            <person name="Kozik A."/>
            <person name="Arikit S."/>
            <person name="Song C."/>
            <person name="Xia L."/>
            <person name="Froenicke L."/>
            <person name="Lavelle D.O."/>
            <person name="Truco M.J."/>
            <person name="Xia R."/>
            <person name="Zhu S."/>
            <person name="Xu C."/>
            <person name="Xu H."/>
            <person name="Xu X."/>
            <person name="Cox K."/>
            <person name="Korf I."/>
            <person name="Meyers B.C."/>
            <person name="Michelmore R.W."/>
        </authorList>
    </citation>
    <scope>NUCLEOTIDE SEQUENCE [LARGE SCALE GENOMIC DNA]</scope>
    <source>
        <strain evidence="2">cv. Salinas</strain>
        <tissue evidence="1">Seedlings</tissue>
    </source>
</reference>
<dbReference type="PROSITE" id="PS00141">
    <property type="entry name" value="ASP_PROTEASE"/>
    <property type="match status" value="1"/>
</dbReference>
<dbReference type="Pfam" id="PF13650">
    <property type="entry name" value="Asp_protease_2"/>
    <property type="match status" value="1"/>
</dbReference>
<dbReference type="PANTHER" id="PTHR33067">
    <property type="entry name" value="RNA-DIRECTED DNA POLYMERASE-RELATED"/>
    <property type="match status" value="1"/>
</dbReference>
<evidence type="ECO:0000313" key="2">
    <source>
        <dbReference type="Proteomes" id="UP000235145"/>
    </source>
</evidence>
<dbReference type="CDD" id="cd00303">
    <property type="entry name" value="retropepsin_like"/>
    <property type="match status" value="1"/>
</dbReference>
<evidence type="ECO:0008006" key="3">
    <source>
        <dbReference type="Google" id="ProtNLM"/>
    </source>
</evidence>
<proteinExistence type="predicted"/>
<dbReference type="InterPro" id="IPR001969">
    <property type="entry name" value="Aspartic_peptidase_AS"/>
</dbReference>
<dbReference type="AlphaFoldDB" id="A0A9R1USA3"/>
<protein>
    <recommendedName>
        <fullName evidence="3">Aspartic peptidase DDI1-type domain-containing protein</fullName>
    </recommendedName>
</protein>
<dbReference type="GO" id="GO:0006508">
    <property type="term" value="P:proteolysis"/>
    <property type="evidence" value="ECO:0007669"/>
    <property type="project" value="InterPro"/>
</dbReference>
<dbReference type="PANTHER" id="PTHR33067:SF35">
    <property type="entry name" value="ASPARTIC PEPTIDASE DDI1-TYPE DOMAIN-CONTAINING PROTEIN"/>
    <property type="match status" value="1"/>
</dbReference>
<evidence type="ECO:0000313" key="1">
    <source>
        <dbReference type="EMBL" id="KAJ0193087.1"/>
    </source>
</evidence>
<dbReference type="Gene3D" id="2.40.70.10">
    <property type="entry name" value="Acid Proteases"/>
    <property type="match status" value="1"/>
</dbReference>
<sequence>MPKYAKFLKDLLTNRKKIEGLSKVVLNETCSAAMLNMLPKKMGDPGSITLPCQFGNLATSHALADSGASVNLMPYLFFKKLDLPEPRLVRMVIHLANKTMTFPRGICEDLLVKVDKFIFPADFIVLDMDEDEQVPIILGRPFLRTVQALVDIRES</sequence>
<comment type="caution">
    <text evidence="1">The sequence shown here is derived from an EMBL/GenBank/DDBJ whole genome shotgun (WGS) entry which is preliminary data.</text>
</comment>
<dbReference type="GO" id="GO:0004190">
    <property type="term" value="F:aspartic-type endopeptidase activity"/>
    <property type="evidence" value="ECO:0007669"/>
    <property type="project" value="InterPro"/>
</dbReference>
<dbReference type="Proteomes" id="UP000235145">
    <property type="component" value="Unassembled WGS sequence"/>
</dbReference>
<dbReference type="SUPFAM" id="SSF50630">
    <property type="entry name" value="Acid proteases"/>
    <property type="match status" value="1"/>
</dbReference>
<keyword evidence="2" id="KW-1185">Reference proteome</keyword>
<accession>A0A9R1USA3</accession>
<dbReference type="EMBL" id="NBSK02000008">
    <property type="protein sequence ID" value="KAJ0193087.1"/>
    <property type="molecule type" value="Genomic_DNA"/>
</dbReference>